<name>A0ABV0Y9X9_9TELE</name>
<evidence type="ECO:0008006" key="3">
    <source>
        <dbReference type="Google" id="ProtNLM"/>
    </source>
</evidence>
<organism evidence="1 2">
    <name type="scientific">Ameca splendens</name>
    <dbReference type="NCBI Taxonomy" id="208324"/>
    <lineage>
        <taxon>Eukaryota</taxon>
        <taxon>Metazoa</taxon>
        <taxon>Chordata</taxon>
        <taxon>Craniata</taxon>
        <taxon>Vertebrata</taxon>
        <taxon>Euteleostomi</taxon>
        <taxon>Actinopterygii</taxon>
        <taxon>Neopterygii</taxon>
        <taxon>Teleostei</taxon>
        <taxon>Neoteleostei</taxon>
        <taxon>Acanthomorphata</taxon>
        <taxon>Ovalentaria</taxon>
        <taxon>Atherinomorphae</taxon>
        <taxon>Cyprinodontiformes</taxon>
        <taxon>Goodeidae</taxon>
        <taxon>Ameca</taxon>
    </lineage>
</organism>
<sequence>MFNKIYVYKHSLHIYFHPLACLRHFFLPAKTMFSFPFFLFPSVAAIQSAQTLAGRQSSADLPLHSAQFVCQTDLSRVPSQGPELRAHQNCENVYSNRLLDFFFIIILGADKCI</sequence>
<dbReference type="Proteomes" id="UP001469553">
    <property type="component" value="Unassembled WGS sequence"/>
</dbReference>
<dbReference type="EMBL" id="JAHRIP010028382">
    <property type="protein sequence ID" value="MEQ2290516.1"/>
    <property type="molecule type" value="Genomic_DNA"/>
</dbReference>
<protein>
    <recommendedName>
        <fullName evidence="3">Secreted protein</fullName>
    </recommendedName>
</protein>
<gene>
    <name evidence="1" type="ORF">AMECASPLE_004028</name>
</gene>
<evidence type="ECO:0000313" key="1">
    <source>
        <dbReference type="EMBL" id="MEQ2290516.1"/>
    </source>
</evidence>
<proteinExistence type="predicted"/>
<evidence type="ECO:0000313" key="2">
    <source>
        <dbReference type="Proteomes" id="UP001469553"/>
    </source>
</evidence>
<accession>A0ABV0Y9X9</accession>
<keyword evidence="2" id="KW-1185">Reference proteome</keyword>
<comment type="caution">
    <text evidence="1">The sequence shown here is derived from an EMBL/GenBank/DDBJ whole genome shotgun (WGS) entry which is preliminary data.</text>
</comment>
<reference evidence="1 2" key="1">
    <citation type="submission" date="2021-06" db="EMBL/GenBank/DDBJ databases">
        <authorList>
            <person name="Palmer J.M."/>
        </authorList>
    </citation>
    <scope>NUCLEOTIDE SEQUENCE [LARGE SCALE GENOMIC DNA]</scope>
    <source>
        <strain evidence="1 2">AS_MEX2019</strain>
        <tissue evidence="1">Muscle</tissue>
    </source>
</reference>